<keyword evidence="2" id="KW-0675">Receptor</keyword>
<proteinExistence type="predicted"/>
<dbReference type="EnsemblBacteria" id="ABF40020">
    <property type="protein sequence ID" value="ABF40020"/>
    <property type="gene ID" value="Acid345_1017"/>
</dbReference>
<dbReference type="AlphaFoldDB" id="Q1ISY0"/>
<evidence type="ECO:0000313" key="3">
    <source>
        <dbReference type="Proteomes" id="UP000002432"/>
    </source>
</evidence>
<feature type="domain" description="IPT/TIG" evidence="1">
    <location>
        <begin position="42"/>
        <end position="123"/>
    </location>
</feature>
<protein>
    <submittedName>
        <fullName evidence="2">Cell surface receptor IPT/TIG</fullName>
    </submittedName>
</protein>
<accession>Q1ISY0</accession>
<dbReference type="Pfam" id="PF01833">
    <property type="entry name" value="TIG"/>
    <property type="match status" value="2"/>
</dbReference>
<sequence length="378" mass="38137">MKTKFAVLWVYLACALLLGSLISCGGGGGGGNSGGGLTPVVPSITAVSPTDALVGRSDFHLVVNGANFSSAAVVLWNSNPLATTFVNSGKIQADVPATSLTVGVAVKLSVKNGDTGKVSASFEFDVYNPAPTLTSISPTNAKMGLPVTITVTGSAFVSNSQVQWNGTAVATTFVSSTQLTADISAAQLGSATPGSIKVFNPGPRGGTSEGQTLLVVNAATTITTLDVSATAIVNDPTHGKLYATGAFDGSNYGVLAIDPLTGAAGTSQPVTGPTSQLALSSDGSYLWIGGRDNNLIQRVTLPGFAPDVTITIPPNHLGEKMFPLSMAAAPVGSHALAVMRSNYSTGADSLGVIYDDATPRANAITPGTYTVAGVTWLT</sequence>
<dbReference type="eggNOG" id="COG3391">
    <property type="taxonomic scope" value="Bacteria"/>
</dbReference>
<dbReference type="EMBL" id="CP000360">
    <property type="protein sequence ID" value="ABF40020.1"/>
    <property type="molecule type" value="Genomic_DNA"/>
</dbReference>
<evidence type="ECO:0000259" key="1">
    <source>
        <dbReference type="Pfam" id="PF01833"/>
    </source>
</evidence>
<dbReference type="PROSITE" id="PS51257">
    <property type="entry name" value="PROKAR_LIPOPROTEIN"/>
    <property type="match status" value="1"/>
</dbReference>
<keyword evidence="3" id="KW-1185">Reference proteome</keyword>
<dbReference type="OrthoDB" id="9772295at2"/>
<organism evidence="2 3">
    <name type="scientific">Koribacter versatilis (strain Ellin345)</name>
    <dbReference type="NCBI Taxonomy" id="204669"/>
    <lineage>
        <taxon>Bacteria</taxon>
        <taxon>Pseudomonadati</taxon>
        <taxon>Acidobacteriota</taxon>
        <taxon>Terriglobia</taxon>
        <taxon>Terriglobales</taxon>
        <taxon>Candidatus Korobacteraceae</taxon>
        <taxon>Candidatus Korobacter</taxon>
    </lineage>
</organism>
<evidence type="ECO:0000313" key="2">
    <source>
        <dbReference type="EMBL" id="ABF40020.1"/>
    </source>
</evidence>
<dbReference type="KEGG" id="aba:Acid345_1017"/>
<dbReference type="InterPro" id="IPR014756">
    <property type="entry name" value="Ig_E-set"/>
</dbReference>
<dbReference type="SUPFAM" id="SSF75011">
    <property type="entry name" value="3-carboxy-cis,cis-mucoante lactonizing enzyme"/>
    <property type="match status" value="1"/>
</dbReference>
<reference evidence="2 3" key="1">
    <citation type="journal article" date="2009" name="Appl. Environ. Microbiol.">
        <title>Three genomes from the phylum Acidobacteria provide insight into the lifestyles of these microorganisms in soils.</title>
        <authorList>
            <person name="Ward N.L."/>
            <person name="Challacombe J.F."/>
            <person name="Janssen P.H."/>
            <person name="Henrissat B."/>
            <person name="Coutinho P.M."/>
            <person name="Wu M."/>
            <person name="Xie G."/>
            <person name="Haft D.H."/>
            <person name="Sait M."/>
            <person name="Badger J."/>
            <person name="Barabote R.D."/>
            <person name="Bradley B."/>
            <person name="Brettin T.S."/>
            <person name="Brinkac L.M."/>
            <person name="Bruce D."/>
            <person name="Creasy T."/>
            <person name="Daugherty S.C."/>
            <person name="Davidsen T.M."/>
            <person name="DeBoy R.T."/>
            <person name="Detter J.C."/>
            <person name="Dodson R.J."/>
            <person name="Durkin A.S."/>
            <person name="Ganapathy A."/>
            <person name="Gwinn-Giglio M."/>
            <person name="Han C.S."/>
            <person name="Khouri H."/>
            <person name="Kiss H."/>
            <person name="Kothari S.P."/>
            <person name="Madupu R."/>
            <person name="Nelson K.E."/>
            <person name="Nelson W.C."/>
            <person name="Paulsen I."/>
            <person name="Penn K."/>
            <person name="Ren Q."/>
            <person name="Rosovitz M.J."/>
            <person name="Selengut J.D."/>
            <person name="Shrivastava S."/>
            <person name="Sullivan S.A."/>
            <person name="Tapia R."/>
            <person name="Thompson L.S."/>
            <person name="Watkins K.L."/>
            <person name="Yang Q."/>
            <person name="Yu C."/>
            <person name="Zafar N."/>
            <person name="Zhou L."/>
            <person name="Kuske C.R."/>
        </authorList>
    </citation>
    <scope>NUCLEOTIDE SEQUENCE [LARGE SCALE GENOMIC DNA]</scope>
    <source>
        <strain evidence="2 3">Ellin345</strain>
    </source>
</reference>
<feature type="domain" description="IPT/TIG" evidence="1">
    <location>
        <begin position="131"/>
        <end position="212"/>
    </location>
</feature>
<dbReference type="Proteomes" id="UP000002432">
    <property type="component" value="Chromosome"/>
</dbReference>
<dbReference type="HOGENOM" id="CLU_731124_0_0_0"/>
<dbReference type="RefSeq" id="WP_011521822.1">
    <property type="nucleotide sequence ID" value="NC_008009.1"/>
</dbReference>
<dbReference type="Gene3D" id="2.60.40.10">
    <property type="entry name" value="Immunoglobulins"/>
    <property type="match status" value="2"/>
</dbReference>
<name>Q1ISY0_KORVE</name>
<dbReference type="SUPFAM" id="SSF81296">
    <property type="entry name" value="E set domains"/>
    <property type="match status" value="2"/>
</dbReference>
<gene>
    <name evidence="2" type="ordered locus">Acid345_1017</name>
</gene>
<dbReference type="STRING" id="204669.Acid345_1017"/>
<dbReference type="InterPro" id="IPR002909">
    <property type="entry name" value="IPT_dom"/>
</dbReference>
<dbReference type="InterPro" id="IPR013783">
    <property type="entry name" value="Ig-like_fold"/>
</dbReference>